<reference evidence="3" key="2">
    <citation type="submission" date="2015-02" db="UniProtKB">
        <authorList>
            <consortium name="EnsemblMetazoa"/>
        </authorList>
    </citation>
    <scope>IDENTIFICATION</scope>
</reference>
<accession>T1J4Y3</accession>
<dbReference type="PROSITE" id="PS00022">
    <property type="entry name" value="EGF_1"/>
    <property type="match status" value="1"/>
</dbReference>
<dbReference type="AlphaFoldDB" id="T1J4Y3"/>
<dbReference type="PANTHER" id="PTHR40446">
    <property type="entry name" value="N-ACETYLGLUCOSAMINE-1-PHOSPHODIESTER ALPHA-N-ACETYLGLUCOSAMINIDASE"/>
    <property type="match status" value="1"/>
</dbReference>
<dbReference type="OMA" id="ECVMGEC"/>
<dbReference type="Gene3D" id="2.170.300.10">
    <property type="entry name" value="Tie2 ligand-binding domain superfamily"/>
    <property type="match status" value="1"/>
</dbReference>
<dbReference type="CDD" id="cd00055">
    <property type="entry name" value="EGF_Lam"/>
    <property type="match status" value="1"/>
</dbReference>
<protein>
    <recommendedName>
        <fullName evidence="2">EGF-like domain-containing protein</fullName>
    </recommendedName>
</protein>
<dbReference type="eggNOG" id="KOG1218">
    <property type="taxonomic scope" value="Eukaryota"/>
</dbReference>
<dbReference type="Proteomes" id="UP000014500">
    <property type="component" value="Unassembled WGS sequence"/>
</dbReference>
<dbReference type="PANTHER" id="PTHR40446:SF2">
    <property type="entry name" value="N-ACETYLGLUCOSAMINE-1-PHOSPHODIESTER ALPHA-N-ACETYLGLUCOSAMINIDASE"/>
    <property type="match status" value="1"/>
</dbReference>
<evidence type="ECO:0000259" key="2">
    <source>
        <dbReference type="PROSITE" id="PS00022"/>
    </source>
</evidence>
<dbReference type="InterPro" id="IPR002049">
    <property type="entry name" value="LE_dom"/>
</dbReference>
<keyword evidence="4" id="KW-1185">Reference proteome</keyword>
<dbReference type="HOGENOM" id="CLU_031673_1_0_1"/>
<keyword evidence="1" id="KW-0812">Transmembrane</keyword>
<keyword evidence="1" id="KW-0472">Membrane</keyword>
<dbReference type="EMBL" id="JH431850">
    <property type="status" value="NOT_ANNOTATED_CDS"/>
    <property type="molecule type" value="Genomic_DNA"/>
</dbReference>
<dbReference type="STRING" id="126957.T1J4Y3"/>
<organism evidence="3 4">
    <name type="scientific">Strigamia maritima</name>
    <name type="common">European centipede</name>
    <name type="synonym">Geophilus maritimus</name>
    <dbReference type="NCBI Taxonomy" id="126957"/>
    <lineage>
        <taxon>Eukaryota</taxon>
        <taxon>Metazoa</taxon>
        <taxon>Ecdysozoa</taxon>
        <taxon>Arthropoda</taxon>
        <taxon>Myriapoda</taxon>
        <taxon>Chilopoda</taxon>
        <taxon>Pleurostigmophora</taxon>
        <taxon>Geophilomorpha</taxon>
        <taxon>Linotaeniidae</taxon>
        <taxon>Strigamia</taxon>
    </lineage>
</organism>
<dbReference type="EnsemblMetazoa" id="SMAR008680-RA">
    <property type="protein sequence ID" value="SMAR008680-PA"/>
    <property type="gene ID" value="SMAR008680"/>
</dbReference>
<feature type="transmembrane region" description="Helical" evidence="1">
    <location>
        <begin position="471"/>
        <end position="495"/>
    </location>
</feature>
<name>T1J4Y3_STRMM</name>
<keyword evidence="1" id="KW-1133">Transmembrane helix</keyword>
<dbReference type="Pfam" id="PF09992">
    <property type="entry name" value="NAGPA"/>
    <property type="match status" value="1"/>
</dbReference>
<evidence type="ECO:0000313" key="3">
    <source>
        <dbReference type="EnsemblMetazoa" id="SMAR008680-PA"/>
    </source>
</evidence>
<dbReference type="GO" id="GO:0033299">
    <property type="term" value="P:secretion of lysosomal enzymes"/>
    <property type="evidence" value="ECO:0007669"/>
    <property type="project" value="TreeGrafter"/>
</dbReference>
<dbReference type="InterPro" id="IPR000742">
    <property type="entry name" value="EGF"/>
</dbReference>
<evidence type="ECO:0000256" key="1">
    <source>
        <dbReference type="SAM" id="Phobius"/>
    </source>
</evidence>
<evidence type="ECO:0000313" key="4">
    <source>
        <dbReference type="Proteomes" id="UP000014500"/>
    </source>
</evidence>
<sequence>MSKILLSNKYLDLLQPYALKHGSSLSHRQIRECQAVKYGNVTYQLYPVHNNAFENAEFIETKYFTLNLLNSKLVKGHYSLIRDPKLTLSVLEPRKKDGCKKQIKETVAESAKQRNCVVAMNGGFFNTRNGKCLGNVISDGRKVQDSGGIQNVQFGIMKNGSIFTGYLSEEEISIEANNFYQLISGVVWLLRNNDTYIDESLQAECPDTQETGSFQQFIRVISARTAVGHDKDGRVILLHIDGKTGIEGVDLWELALIMQHFGAINAINTDGGGSATYVVNGEVVNYPSDYCGDTALNCPRAVSTILCAHEPDCPNDCGPRAICYLGSCKCQNPWSGNDCSILPCHLYNCSSQGACTEDGCKCNWACPTNFWGPDCVIPCKCANQAQCSAENGDCDCLPGYVGELCDKICPVGFFGKNCSERCTCPDLCTCNHINGSCDVLANEGQTIQCFAKFANLKQDGVFNSQLINRTLIIIAITTSILAAGSVLCLITVFCSKYKMCICCSKSAVPSYHKPFADSSDSSDDENQL</sequence>
<proteinExistence type="predicted"/>
<reference evidence="4" key="1">
    <citation type="submission" date="2011-05" db="EMBL/GenBank/DDBJ databases">
        <authorList>
            <person name="Richards S.R."/>
            <person name="Qu J."/>
            <person name="Jiang H."/>
            <person name="Jhangiani S.N."/>
            <person name="Agravi P."/>
            <person name="Goodspeed R."/>
            <person name="Gross S."/>
            <person name="Mandapat C."/>
            <person name="Jackson L."/>
            <person name="Mathew T."/>
            <person name="Pu L."/>
            <person name="Thornton R."/>
            <person name="Saada N."/>
            <person name="Wilczek-Boney K.B."/>
            <person name="Lee S."/>
            <person name="Kovar C."/>
            <person name="Wu Y."/>
            <person name="Scherer S.E."/>
            <person name="Worley K.C."/>
            <person name="Muzny D.M."/>
            <person name="Gibbs R."/>
        </authorList>
    </citation>
    <scope>NUCLEOTIDE SEQUENCE</scope>
    <source>
        <strain evidence="4">Brora</strain>
    </source>
</reference>
<feature type="domain" description="EGF-like" evidence="2">
    <location>
        <begin position="394"/>
        <end position="405"/>
    </location>
</feature>
<dbReference type="InterPro" id="IPR018711">
    <property type="entry name" value="NAGPA"/>
</dbReference>
<dbReference type="PhylomeDB" id="T1J4Y3"/>